<dbReference type="GeneID" id="30974400"/>
<evidence type="ECO:0000313" key="3">
    <source>
        <dbReference type="Proteomes" id="UP000184546"/>
    </source>
</evidence>
<dbReference type="PANTHER" id="PTHR41677">
    <property type="entry name" value="YALI0B19030P"/>
    <property type="match status" value="1"/>
</dbReference>
<evidence type="ECO:0008006" key="4">
    <source>
        <dbReference type="Google" id="ProtNLM"/>
    </source>
</evidence>
<feature type="region of interest" description="Disordered" evidence="1">
    <location>
        <begin position="1"/>
        <end position="36"/>
    </location>
</feature>
<dbReference type="AlphaFoldDB" id="A0A1L9X653"/>
<dbReference type="EMBL" id="KV878971">
    <property type="protein sequence ID" value="OJK03799.1"/>
    <property type="molecule type" value="Genomic_DNA"/>
</dbReference>
<dbReference type="OrthoDB" id="10256055at2759"/>
<dbReference type="VEuPathDB" id="FungiDB:ASPACDRAFT_39418"/>
<dbReference type="OMA" id="CVLMMSD"/>
<name>A0A1L9X653_ASPA1</name>
<accession>A0A1L9X653</accession>
<dbReference type="STRING" id="690307.A0A1L9X653"/>
<dbReference type="Proteomes" id="UP000184546">
    <property type="component" value="Unassembled WGS sequence"/>
</dbReference>
<dbReference type="RefSeq" id="XP_020060138.1">
    <property type="nucleotide sequence ID" value="XM_020200586.1"/>
</dbReference>
<keyword evidence="3" id="KW-1185">Reference proteome</keyword>
<evidence type="ECO:0000256" key="1">
    <source>
        <dbReference type="SAM" id="MobiDB-lite"/>
    </source>
</evidence>
<sequence length="377" mass="42428">MTPAPILAGPIQPKETEVSHQKTSSTGKVAFDPSKHLDHTAPSKVYSMKELGYSDSRGVSPVGVSEPFPLFSAEAIQRMREEVLSDEVFMKHKYSSDLAQCQLRGYAAECAPFIYDAWKNPETLAIISKIAGVDLVPAMDFEIGHVNISVHSEQEKNEALKAVMEKTTRQADEGVAGCPWEDEDPIVDWHTDSYPFVCVTMLSDCTNMIGGETALRKGDGEVVKVRGPQMGSAVILQGRYIEHQALRALGTTERISMVTSFRPRASATKDDTVLTTVRPISKLGDLYHQFAEYRFEILEERLRDANRFMRDQKRATRPFDTRLLKQFIREQIAFLEHMDKEIVEDDKVTKGVTDDSHLVSEDLKQRRSKKRSFAAVE</sequence>
<proteinExistence type="predicted"/>
<protein>
    <recommendedName>
        <fullName evidence="4">Fe2OG dioxygenase domain-containing protein</fullName>
    </recommendedName>
</protein>
<evidence type="ECO:0000313" key="2">
    <source>
        <dbReference type="EMBL" id="OJK03799.1"/>
    </source>
</evidence>
<dbReference type="PANTHER" id="PTHR41677:SF1">
    <property type="entry name" value="FE2OG DIOXYGENASE DOMAIN-CONTAINING PROTEIN"/>
    <property type="match status" value="1"/>
</dbReference>
<reference evidence="3" key="1">
    <citation type="journal article" date="2017" name="Genome Biol.">
        <title>Comparative genomics reveals high biological diversity and specific adaptations in the industrially and medically important fungal genus Aspergillus.</title>
        <authorList>
            <person name="de Vries R.P."/>
            <person name="Riley R."/>
            <person name="Wiebenga A."/>
            <person name="Aguilar-Osorio G."/>
            <person name="Amillis S."/>
            <person name="Uchima C.A."/>
            <person name="Anderluh G."/>
            <person name="Asadollahi M."/>
            <person name="Askin M."/>
            <person name="Barry K."/>
            <person name="Battaglia E."/>
            <person name="Bayram O."/>
            <person name="Benocci T."/>
            <person name="Braus-Stromeyer S.A."/>
            <person name="Caldana C."/>
            <person name="Canovas D."/>
            <person name="Cerqueira G.C."/>
            <person name="Chen F."/>
            <person name="Chen W."/>
            <person name="Choi C."/>
            <person name="Clum A."/>
            <person name="Dos Santos R.A."/>
            <person name="Damasio A.R."/>
            <person name="Diallinas G."/>
            <person name="Emri T."/>
            <person name="Fekete E."/>
            <person name="Flipphi M."/>
            <person name="Freyberg S."/>
            <person name="Gallo A."/>
            <person name="Gournas C."/>
            <person name="Habgood R."/>
            <person name="Hainaut M."/>
            <person name="Harispe M.L."/>
            <person name="Henrissat B."/>
            <person name="Hilden K.S."/>
            <person name="Hope R."/>
            <person name="Hossain A."/>
            <person name="Karabika E."/>
            <person name="Karaffa L."/>
            <person name="Karanyi Z."/>
            <person name="Krasevec N."/>
            <person name="Kuo A."/>
            <person name="Kusch H."/>
            <person name="LaButti K."/>
            <person name="Lagendijk E.L."/>
            <person name="Lapidus A."/>
            <person name="Levasseur A."/>
            <person name="Lindquist E."/>
            <person name="Lipzen A."/>
            <person name="Logrieco A.F."/>
            <person name="MacCabe A."/>
            <person name="Maekelae M.R."/>
            <person name="Malavazi I."/>
            <person name="Melin P."/>
            <person name="Meyer V."/>
            <person name="Mielnichuk N."/>
            <person name="Miskei M."/>
            <person name="Molnar A.P."/>
            <person name="Mule G."/>
            <person name="Ngan C.Y."/>
            <person name="Orejas M."/>
            <person name="Orosz E."/>
            <person name="Ouedraogo J.P."/>
            <person name="Overkamp K.M."/>
            <person name="Park H.-S."/>
            <person name="Perrone G."/>
            <person name="Piumi F."/>
            <person name="Punt P.J."/>
            <person name="Ram A.F."/>
            <person name="Ramon A."/>
            <person name="Rauscher S."/>
            <person name="Record E."/>
            <person name="Riano-Pachon D.M."/>
            <person name="Robert V."/>
            <person name="Roehrig J."/>
            <person name="Ruller R."/>
            <person name="Salamov A."/>
            <person name="Salih N.S."/>
            <person name="Samson R.A."/>
            <person name="Sandor E."/>
            <person name="Sanguinetti M."/>
            <person name="Schuetze T."/>
            <person name="Sepcic K."/>
            <person name="Shelest E."/>
            <person name="Sherlock G."/>
            <person name="Sophianopoulou V."/>
            <person name="Squina F.M."/>
            <person name="Sun H."/>
            <person name="Susca A."/>
            <person name="Todd R.B."/>
            <person name="Tsang A."/>
            <person name="Unkles S.E."/>
            <person name="van de Wiele N."/>
            <person name="van Rossen-Uffink D."/>
            <person name="Oliveira J.V."/>
            <person name="Vesth T.C."/>
            <person name="Visser J."/>
            <person name="Yu J.-H."/>
            <person name="Zhou M."/>
            <person name="Andersen M.R."/>
            <person name="Archer D.B."/>
            <person name="Baker S.E."/>
            <person name="Benoit I."/>
            <person name="Brakhage A.A."/>
            <person name="Braus G.H."/>
            <person name="Fischer R."/>
            <person name="Frisvad J.C."/>
            <person name="Goldman G.H."/>
            <person name="Houbraken J."/>
            <person name="Oakley B."/>
            <person name="Pocsi I."/>
            <person name="Scazzocchio C."/>
            <person name="Seiboth B."/>
            <person name="vanKuyk P.A."/>
            <person name="Wortman J."/>
            <person name="Dyer P.S."/>
            <person name="Grigoriev I.V."/>
        </authorList>
    </citation>
    <scope>NUCLEOTIDE SEQUENCE [LARGE SCALE GENOMIC DNA]</scope>
    <source>
        <strain evidence="3">ATCC 16872 / CBS 172.66 / WB 5094</strain>
    </source>
</reference>
<organism evidence="2 3">
    <name type="scientific">Aspergillus aculeatus (strain ATCC 16872 / CBS 172.66 / WB 5094)</name>
    <dbReference type="NCBI Taxonomy" id="690307"/>
    <lineage>
        <taxon>Eukaryota</taxon>
        <taxon>Fungi</taxon>
        <taxon>Dikarya</taxon>
        <taxon>Ascomycota</taxon>
        <taxon>Pezizomycotina</taxon>
        <taxon>Eurotiomycetes</taxon>
        <taxon>Eurotiomycetidae</taxon>
        <taxon>Eurotiales</taxon>
        <taxon>Aspergillaceae</taxon>
        <taxon>Aspergillus</taxon>
        <taxon>Aspergillus subgen. Circumdati</taxon>
    </lineage>
</organism>
<gene>
    <name evidence="2" type="ORF">ASPACDRAFT_39418</name>
</gene>